<dbReference type="KEGG" id="pfs:PFLU_6099"/>
<dbReference type="PANTHER" id="PTHR42194">
    <property type="entry name" value="UPF0276 PROTEIN HI_1600"/>
    <property type="match status" value="1"/>
</dbReference>
<dbReference type="Pfam" id="PF05114">
    <property type="entry name" value="MbnB_TglH_ChrH"/>
    <property type="match status" value="1"/>
</dbReference>
<dbReference type="Proteomes" id="UP001152918">
    <property type="component" value="Chromosome"/>
</dbReference>
<dbReference type="NCBIfam" id="NF003818">
    <property type="entry name" value="PRK05409.1"/>
    <property type="match status" value="1"/>
</dbReference>
<dbReference type="InterPro" id="IPR036237">
    <property type="entry name" value="Xyl_isomerase-like_sf"/>
</dbReference>
<dbReference type="EMBL" id="AM181176">
    <property type="protein sequence ID" value="CAY53693.1"/>
    <property type="molecule type" value="Genomic_DNA"/>
</dbReference>
<proteinExistence type="inferred from homology"/>
<evidence type="ECO:0000313" key="2">
    <source>
        <dbReference type="EMBL" id="CAI2800225.1"/>
    </source>
</evidence>
<dbReference type="AlphaFoldDB" id="C3K1C7"/>
<dbReference type="EMBL" id="OV986001">
    <property type="protein sequence ID" value="CAI2800225.1"/>
    <property type="molecule type" value="Genomic_DNA"/>
</dbReference>
<accession>C3K1C7</accession>
<dbReference type="STRING" id="294.SRM1_05815"/>
<dbReference type="SUPFAM" id="SSF51658">
    <property type="entry name" value="Xylose isomerase-like"/>
    <property type="match status" value="1"/>
</dbReference>
<dbReference type="HAMAP" id="MF_00697">
    <property type="entry name" value="UPF0276"/>
    <property type="match status" value="1"/>
</dbReference>
<dbReference type="HOGENOM" id="CLU_064263_0_0_6"/>
<comment type="similarity">
    <text evidence="1">Belongs to the UPF0276 family.</text>
</comment>
<sequence length="286" mass="32648">MQESMMATSLPFLGYGLGLRNEYYEQILEQSPAVDWFEVISENYLVQGGKALYYLDAIAERYPLVMHGVSLSIGGPHALDTDYLKQIKQLAERIRPAWVSDHLCWSRGSAHQLHDLLPLPYTEESLYHVAARVRQVQDALQRPLVLENVSSYVRSKADEFTEWEFLNALAHLTGCQLLLDVNNVYVSSRNHGFDAWTFIRNLPPQSIRQLHLAGHMDYGDYVVDTHDHPVCDPVWALYEQTLEHLGPVSTLLERDDHFPPFEDLLTELSKARELGAMALARRTLCA</sequence>
<dbReference type="PANTHER" id="PTHR42194:SF1">
    <property type="entry name" value="UPF0276 PROTEIN HI_1600"/>
    <property type="match status" value="1"/>
</dbReference>
<evidence type="ECO:0000256" key="1">
    <source>
        <dbReference type="HAMAP-Rule" id="MF_00697"/>
    </source>
</evidence>
<dbReference type="Gene3D" id="3.20.20.150">
    <property type="entry name" value="Divalent-metal-dependent TIM barrel enzymes"/>
    <property type="match status" value="1"/>
</dbReference>
<reference evidence="3" key="1">
    <citation type="journal article" date="2009" name="Genome Biol.">
        <title>Genomic and genetic analyses of diversity and plant interactions of Pseudomonas fluorescens.</title>
        <authorList>
            <person name="Silby M.W."/>
            <person name="Cerdeno-Tarraga A.M."/>
            <person name="Vernikos G.S."/>
            <person name="Giddens S.R."/>
            <person name="Jackson R.W."/>
            <person name="Preston G.M."/>
            <person name="Zhang X.X."/>
            <person name="Moon C.D."/>
            <person name="Gehrig S.M."/>
            <person name="Godfrey S.A."/>
            <person name="Knight C.G."/>
            <person name="Malone J.G."/>
            <person name="Robinson Z."/>
            <person name="Spiers A.J."/>
            <person name="Harris S."/>
            <person name="Challis G.L."/>
            <person name="Yaxley A.M."/>
            <person name="Harris D."/>
            <person name="Seeger K."/>
            <person name="Murphy L."/>
            <person name="Rutter S."/>
            <person name="Squares R."/>
            <person name="Quail M.A."/>
            <person name="Saunders E."/>
            <person name="Mavromatis K."/>
            <person name="Brettin T.S."/>
            <person name="Bentley S.D."/>
            <person name="Hothersall J."/>
            <person name="Stephens E."/>
            <person name="Thomas C.M."/>
            <person name="Parkhill J."/>
            <person name="Levy S.B."/>
            <person name="Rainey P.B."/>
            <person name="Thomson N.R."/>
        </authorList>
    </citation>
    <scope>NUCLEOTIDE SEQUENCE [LARGE SCALE GENOMIC DNA]</scope>
    <source>
        <strain evidence="3">SBW25</strain>
    </source>
</reference>
<dbReference type="InterPro" id="IPR007801">
    <property type="entry name" value="MbnB/TglH/ChrH"/>
</dbReference>
<organism evidence="3">
    <name type="scientific">Pseudomonas fluorescens (strain SBW25)</name>
    <dbReference type="NCBI Taxonomy" id="216595"/>
    <lineage>
        <taxon>Bacteria</taxon>
        <taxon>Pseudomonadati</taxon>
        <taxon>Pseudomonadota</taxon>
        <taxon>Gammaproteobacteria</taxon>
        <taxon>Pseudomonadales</taxon>
        <taxon>Pseudomonadaceae</taxon>
        <taxon>Pseudomonas</taxon>
    </lineage>
</organism>
<protein>
    <recommendedName>
        <fullName evidence="1">UPF0276 protein PFLU_6099</fullName>
    </recommendedName>
</protein>
<evidence type="ECO:0000313" key="3">
    <source>
        <dbReference type="EMBL" id="CAY53693.1"/>
    </source>
</evidence>
<reference evidence="2" key="2">
    <citation type="submission" date="2023-10" db="EMBL/GenBank/DDBJ databases">
        <authorList>
            <person name="Fortmann-Grote C."/>
        </authorList>
    </citation>
    <scope>NUCLEOTIDE SEQUENCE</scope>
    <source>
        <strain evidence="2">SBW25</strain>
    </source>
</reference>
<name>C3K1C7_PSEFS</name>
<dbReference type="eggNOG" id="COG3220">
    <property type="taxonomic scope" value="Bacteria"/>
</dbReference>
<gene>
    <name evidence="3" type="ordered locus">PFLU_6099</name>
</gene>